<protein>
    <submittedName>
        <fullName evidence="2">Uncharacterized protein</fullName>
    </submittedName>
</protein>
<proteinExistence type="predicted"/>
<reference evidence="3" key="1">
    <citation type="submission" date="2013-09" db="EMBL/GenBank/DDBJ databases">
        <title>Corchorus olitorius genome sequencing.</title>
        <authorList>
            <person name="Alam M."/>
            <person name="Haque M.S."/>
            <person name="Islam M.S."/>
            <person name="Emdad E.M."/>
            <person name="Islam M.M."/>
            <person name="Ahmed B."/>
            <person name="Halim A."/>
            <person name="Hossen Q.M.M."/>
            <person name="Hossain M.Z."/>
            <person name="Ahmed R."/>
            <person name="Khan M.M."/>
            <person name="Islam R."/>
            <person name="Rashid M.M."/>
            <person name="Khan S.A."/>
            <person name="Rahman M.S."/>
            <person name="Alam M."/>
            <person name="Yahiya A.S."/>
            <person name="Khan M.S."/>
            <person name="Azam M.S."/>
            <person name="Haque T."/>
            <person name="Lashkar M.Z.H."/>
            <person name="Akhand A.I."/>
            <person name="Morshed G."/>
            <person name="Roy S."/>
            <person name="Uddin K.S."/>
            <person name="Rabeya T."/>
            <person name="Hossain A.S."/>
            <person name="Chowdhury A."/>
            <person name="Snigdha A.R."/>
            <person name="Mortoza M.S."/>
            <person name="Matin S.A."/>
            <person name="Hoque S.M.E."/>
            <person name="Islam M.K."/>
            <person name="Roy D.K."/>
            <person name="Haider R."/>
            <person name="Moosa M.M."/>
            <person name="Elias S.M."/>
            <person name="Hasan A.M."/>
            <person name="Jahan S."/>
            <person name="Shafiuddin M."/>
            <person name="Mahmood N."/>
            <person name="Shommy N.S."/>
        </authorList>
    </citation>
    <scope>NUCLEOTIDE SEQUENCE [LARGE SCALE GENOMIC DNA]</scope>
    <source>
        <strain evidence="3">cv. O-4</strain>
    </source>
</reference>
<evidence type="ECO:0000256" key="1">
    <source>
        <dbReference type="SAM" id="MobiDB-lite"/>
    </source>
</evidence>
<name>A0A1R3GDG2_9ROSI</name>
<sequence length="55" mass="6114">MMLKFETTTAAVSPSPISSDPSASRTTLGSDRALTIDPKPFHQTHQTTMPKVRWR</sequence>
<dbReference type="EMBL" id="AWUE01022793">
    <property type="protein sequence ID" value="OMO56103.1"/>
    <property type="molecule type" value="Genomic_DNA"/>
</dbReference>
<organism evidence="2 3">
    <name type="scientific">Corchorus olitorius</name>
    <dbReference type="NCBI Taxonomy" id="93759"/>
    <lineage>
        <taxon>Eukaryota</taxon>
        <taxon>Viridiplantae</taxon>
        <taxon>Streptophyta</taxon>
        <taxon>Embryophyta</taxon>
        <taxon>Tracheophyta</taxon>
        <taxon>Spermatophyta</taxon>
        <taxon>Magnoliopsida</taxon>
        <taxon>eudicotyledons</taxon>
        <taxon>Gunneridae</taxon>
        <taxon>Pentapetalae</taxon>
        <taxon>rosids</taxon>
        <taxon>malvids</taxon>
        <taxon>Malvales</taxon>
        <taxon>Malvaceae</taxon>
        <taxon>Grewioideae</taxon>
        <taxon>Apeibeae</taxon>
        <taxon>Corchorus</taxon>
    </lineage>
</organism>
<gene>
    <name evidence="2" type="ORF">COLO4_35782</name>
</gene>
<accession>A0A1R3GDG2</accession>
<feature type="compositionally biased region" description="Low complexity" evidence="1">
    <location>
        <begin position="10"/>
        <end position="24"/>
    </location>
</feature>
<feature type="region of interest" description="Disordered" evidence="1">
    <location>
        <begin position="1"/>
        <end position="55"/>
    </location>
</feature>
<evidence type="ECO:0000313" key="3">
    <source>
        <dbReference type="Proteomes" id="UP000187203"/>
    </source>
</evidence>
<comment type="caution">
    <text evidence="2">The sequence shown here is derived from an EMBL/GenBank/DDBJ whole genome shotgun (WGS) entry which is preliminary data.</text>
</comment>
<keyword evidence="3" id="KW-1185">Reference proteome</keyword>
<dbReference type="Proteomes" id="UP000187203">
    <property type="component" value="Unassembled WGS sequence"/>
</dbReference>
<dbReference type="AlphaFoldDB" id="A0A1R3GDG2"/>
<evidence type="ECO:0000313" key="2">
    <source>
        <dbReference type="EMBL" id="OMO56103.1"/>
    </source>
</evidence>